<proteinExistence type="predicted"/>
<accession>A0A6L4WS84</accession>
<gene>
    <name evidence="3" type="ORF">GBG18_08230</name>
    <name evidence="2" type="ORF">GBG19_09040</name>
</gene>
<evidence type="ECO:0000259" key="1">
    <source>
        <dbReference type="Pfam" id="PF07110"/>
    </source>
</evidence>
<dbReference type="PANTHER" id="PTHR40260:SF2">
    <property type="entry name" value="BLR8190 PROTEIN"/>
    <property type="match status" value="1"/>
</dbReference>
<evidence type="ECO:0000313" key="3">
    <source>
        <dbReference type="EMBL" id="KAB7890713.1"/>
    </source>
</evidence>
<dbReference type="AlphaFoldDB" id="A0A6L4WS84"/>
<organism evidence="2 5">
    <name type="scientific">Poseidonibacter ostreae</name>
    <dbReference type="NCBI Taxonomy" id="2654171"/>
    <lineage>
        <taxon>Bacteria</taxon>
        <taxon>Pseudomonadati</taxon>
        <taxon>Campylobacterota</taxon>
        <taxon>Epsilonproteobacteria</taxon>
        <taxon>Campylobacterales</taxon>
        <taxon>Arcobacteraceae</taxon>
        <taxon>Poseidonibacter</taxon>
    </lineage>
</organism>
<dbReference type="EMBL" id="WFKJ01000022">
    <property type="protein sequence ID" value="KAB7890713.1"/>
    <property type="molecule type" value="Genomic_DNA"/>
</dbReference>
<evidence type="ECO:0000313" key="2">
    <source>
        <dbReference type="EMBL" id="KAB7888520.1"/>
    </source>
</evidence>
<dbReference type="Proteomes" id="UP000461010">
    <property type="component" value="Unassembled WGS sequence"/>
</dbReference>
<dbReference type="PANTHER" id="PTHR40260">
    <property type="entry name" value="BLR8190 PROTEIN"/>
    <property type="match status" value="1"/>
</dbReference>
<dbReference type="Proteomes" id="UP000472839">
    <property type="component" value="Unassembled WGS sequence"/>
</dbReference>
<feature type="domain" description="EthD" evidence="1">
    <location>
        <begin position="18"/>
        <end position="91"/>
    </location>
</feature>
<dbReference type="Gene3D" id="3.30.70.100">
    <property type="match status" value="1"/>
</dbReference>
<dbReference type="InterPro" id="IPR011008">
    <property type="entry name" value="Dimeric_a/b-barrel"/>
</dbReference>
<evidence type="ECO:0000313" key="5">
    <source>
        <dbReference type="Proteomes" id="UP000472839"/>
    </source>
</evidence>
<dbReference type="NCBIfam" id="TIGR02118">
    <property type="entry name" value="EthD family reductase"/>
    <property type="match status" value="1"/>
</dbReference>
<name>A0A6L4WS84_9BACT</name>
<dbReference type="Pfam" id="PF07110">
    <property type="entry name" value="EthD"/>
    <property type="match status" value="1"/>
</dbReference>
<evidence type="ECO:0000313" key="4">
    <source>
        <dbReference type="Proteomes" id="UP000461010"/>
    </source>
</evidence>
<dbReference type="GO" id="GO:0016491">
    <property type="term" value="F:oxidoreductase activity"/>
    <property type="evidence" value="ECO:0007669"/>
    <property type="project" value="InterPro"/>
</dbReference>
<reference evidence="4 5" key="1">
    <citation type="submission" date="2019-10" db="EMBL/GenBank/DDBJ databases">
        <title>Poseidonibacter ostreae sp. nov., isolated from the gut of the Ostrea denselamellosa.</title>
        <authorList>
            <person name="Choi A."/>
        </authorList>
    </citation>
    <scope>NUCLEOTIDE SEQUENCE [LARGE SCALE GENOMIC DNA]</scope>
    <source>
        <strain evidence="2 5">SJOD-M-33</strain>
        <strain evidence="3 4">SJOD-M-5</strain>
    </source>
</reference>
<keyword evidence="4" id="KW-1185">Reference proteome</keyword>
<protein>
    <submittedName>
        <fullName evidence="2">EthD family reductase</fullName>
    </submittedName>
</protein>
<dbReference type="InterPro" id="IPR009799">
    <property type="entry name" value="EthD_dom"/>
</dbReference>
<sequence>MIKVSVMYPNSEDVVFDKEYYCNKHVPLVSKLLGDALKNAQVDFGLAGGVPGTPALYVVITQMTFDSIEAFQSIFAVHAEEILSDIPNFTNSQPQIQISEIII</sequence>
<dbReference type="RefSeq" id="WP_152190099.1">
    <property type="nucleotide sequence ID" value="NZ_WFKI01000020.1"/>
</dbReference>
<comment type="caution">
    <text evidence="2">The sequence shown here is derived from an EMBL/GenBank/DDBJ whole genome shotgun (WGS) entry which is preliminary data.</text>
</comment>
<dbReference type="SUPFAM" id="SSF54909">
    <property type="entry name" value="Dimeric alpha+beta barrel"/>
    <property type="match status" value="1"/>
</dbReference>
<dbReference type="EMBL" id="WFKK01000024">
    <property type="protein sequence ID" value="KAB7888520.1"/>
    <property type="molecule type" value="Genomic_DNA"/>
</dbReference>